<evidence type="ECO:0000313" key="1">
    <source>
        <dbReference type="EMBL" id="PWD81193.1"/>
    </source>
</evidence>
<comment type="caution">
    <text evidence="1">The sequence shown here is derived from an EMBL/GenBank/DDBJ whole genome shotgun (WGS) entry which is preliminary data.</text>
</comment>
<name>A0A2U2AEW8_9GAMM</name>
<dbReference type="RefSeq" id="WP_109189090.1">
    <property type="nucleotide sequence ID" value="NZ_BMYA01000003.1"/>
</dbReference>
<proteinExistence type="predicted"/>
<accession>A0A2U2AEW8</accession>
<gene>
    <name evidence="1" type="ORF">DC083_04700</name>
</gene>
<dbReference type="OrthoDB" id="9781481at2"/>
<sequence>MRKDEFKEWLSTRIKKKPISDCMSRCKTVEQALQIDLDEEFSYDKGNRLINKMQYSIADERAKKEAPAEFHFKENANIRFRMADLKSAVNRYFEFCKDTSK</sequence>
<reference evidence="2" key="1">
    <citation type="submission" date="2018-05" db="EMBL/GenBank/DDBJ databases">
        <title>Ignatzschineria dubaiensis sp. nov., isolated from necrotic foot tissues of dromedaries (Camelus dromedarius) and associated maggots in Dubai, United Arab Emirates.</title>
        <authorList>
            <person name="Tsang C.C."/>
            <person name="Tang J.Y.M."/>
            <person name="Fong J.Y.H."/>
            <person name="Kinne J."/>
            <person name="Lee H.H."/>
            <person name="Joseph M."/>
            <person name="Jose S."/>
            <person name="Schuster R.K."/>
            <person name="Tang Y."/>
            <person name="Sivakumar S."/>
            <person name="Chen J.H.K."/>
            <person name="Teng J.L.L."/>
            <person name="Lau S.K.P."/>
            <person name="Wernery U."/>
            <person name="Woo P.C.Y."/>
        </authorList>
    </citation>
    <scope>NUCLEOTIDE SEQUENCE [LARGE SCALE GENOMIC DNA]</scope>
    <source>
        <strain evidence="2">KCTC 22644</strain>
    </source>
</reference>
<protein>
    <submittedName>
        <fullName evidence="1">Uncharacterized protein</fullName>
    </submittedName>
</protein>
<keyword evidence="2" id="KW-1185">Reference proteome</keyword>
<evidence type="ECO:0000313" key="2">
    <source>
        <dbReference type="Proteomes" id="UP000245020"/>
    </source>
</evidence>
<dbReference type="AlphaFoldDB" id="A0A2U2AEW8"/>
<dbReference type="EMBL" id="QEWQ01000003">
    <property type="protein sequence ID" value="PWD81193.1"/>
    <property type="molecule type" value="Genomic_DNA"/>
</dbReference>
<organism evidence="1 2">
    <name type="scientific">Ignatzschineria ureiclastica</name>
    <dbReference type="NCBI Taxonomy" id="472582"/>
    <lineage>
        <taxon>Bacteria</taxon>
        <taxon>Pseudomonadati</taxon>
        <taxon>Pseudomonadota</taxon>
        <taxon>Gammaproteobacteria</taxon>
        <taxon>Cardiobacteriales</taxon>
        <taxon>Ignatzschineriaceae</taxon>
        <taxon>Ignatzschineria</taxon>
    </lineage>
</organism>
<dbReference type="Proteomes" id="UP000245020">
    <property type="component" value="Unassembled WGS sequence"/>
</dbReference>